<dbReference type="EMBL" id="CP001034">
    <property type="protein sequence ID" value="ACB86218.1"/>
    <property type="molecule type" value="Genomic_DNA"/>
</dbReference>
<dbReference type="InterPro" id="IPR017896">
    <property type="entry name" value="4Fe4S_Fe-S-bd"/>
</dbReference>
<dbReference type="Pfam" id="PF13183">
    <property type="entry name" value="Fer4_8"/>
    <property type="match status" value="1"/>
</dbReference>
<dbReference type="InterPro" id="IPR017900">
    <property type="entry name" value="4Fe4S_Fe_S_CS"/>
</dbReference>
<keyword evidence="6" id="KW-1185">Reference proteome</keyword>
<dbReference type="PROSITE" id="PS00198">
    <property type="entry name" value="4FE4S_FER_1"/>
    <property type="match status" value="1"/>
</dbReference>
<sequence>MRFPTKTANNREHEELMDITQKNVKDCYQCMKCSAGCPLTEYMDYYPHQIMLRAKMGLYDQVFNSKTLWVCASCMACSSRCPRDLEPAKIMEGFRAMLLRERDQGKVEILDTKGVPRQALIASMRKFRR</sequence>
<keyword evidence="2" id="KW-0408">Iron</keyword>
<feature type="domain" description="4Fe-4S ferredoxin-type" evidence="4">
    <location>
        <begin position="24"/>
        <end position="84"/>
    </location>
</feature>
<dbReference type="Gene3D" id="1.10.1060.10">
    <property type="entry name" value="Alpha-helical ferredoxin"/>
    <property type="match status" value="1"/>
</dbReference>
<gene>
    <name evidence="5" type="ordered locus">Nther_2663</name>
</gene>
<dbReference type="SUPFAM" id="SSF46548">
    <property type="entry name" value="alpha-helical ferredoxin"/>
    <property type="match status" value="1"/>
</dbReference>
<dbReference type="InParanoid" id="B2A2B2"/>
<dbReference type="STRING" id="457570.Nther_2663"/>
<accession>B2A2B2</accession>
<dbReference type="HOGENOM" id="CLU_1903310_0_0_9"/>
<dbReference type="InterPro" id="IPR009051">
    <property type="entry name" value="Helical_ferredxn"/>
</dbReference>
<reference evidence="5 6" key="1">
    <citation type="submission" date="2008-04" db="EMBL/GenBank/DDBJ databases">
        <title>Complete sequence of chromosome of Natranaerobius thermophilus JW/NM-WN-LF.</title>
        <authorList>
            <consortium name="US DOE Joint Genome Institute"/>
            <person name="Copeland A."/>
            <person name="Lucas S."/>
            <person name="Lapidus A."/>
            <person name="Glavina del Rio T."/>
            <person name="Dalin E."/>
            <person name="Tice H."/>
            <person name="Bruce D."/>
            <person name="Goodwin L."/>
            <person name="Pitluck S."/>
            <person name="Chertkov O."/>
            <person name="Brettin T."/>
            <person name="Detter J.C."/>
            <person name="Han C."/>
            <person name="Kuske C.R."/>
            <person name="Schmutz J."/>
            <person name="Larimer F."/>
            <person name="Land M."/>
            <person name="Hauser L."/>
            <person name="Kyrpides N."/>
            <person name="Lykidis A."/>
            <person name="Mesbah N.M."/>
            <person name="Wiegel J."/>
        </authorList>
    </citation>
    <scope>NUCLEOTIDE SEQUENCE [LARGE SCALE GENOMIC DNA]</scope>
    <source>
        <strain evidence="6">ATCC BAA-1301 / DSM 18059 / JW/NM-WN-LF</strain>
    </source>
</reference>
<evidence type="ECO:0000256" key="3">
    <source>
        <dbReference type="ARBA" id="ARBA00023014"/>
    </source>
</evidence>
<dbReference type="RefSeq" id="WP_012449055.1">
    <property type="nucleotide sequence ID" value="NC_010718.1"/>
</dbReference>
<evidence type="ECO:0000313" key="6">
    <source>
        <dbReference type="Proteomes" id="UP000001683"/>
    </source>
</evidence>
<dbReference type="PANTHER" id="PTHR43255">
    <property type="entry name" value="IRON-SULFUR-BINDING OXIDOREDUCTASE FADF-RELATED-RELATED"/>
    <property type="match status" value="1"/>
</dbReference>
<dbReference type="PANTHER" id="PTHR43255:SF2">
    <property type="entry name" value="HETERODISULFIDE REDUCTASE RELATED PROTEIN"/>
    <property type="match status" value="1"/>
</dbReference>
<evidence type="ECO:0000256" key="2">
    <source>
        <dbReference type="ARBA" id="ARBA00023004"/>
    </source>
</evidence>
<evidence type="ECO:0000313" key="5">
    <source>
        <dbReference type="EMBL" id="ACB86218.1"/>
    </source>
</evidence>
<dbReference type="AlphaFoldDB" id="B2A2B2"/>
<evidence type="ECO:0000259" key="4">
    <source>
        <dbReference type="Pfam" id="PF13183"/>
    </source>
</evidence>
<dbReference type="KEGG" id="nth:Nther_2663"/>
<dbReference type="GO" id="GO:0051536">
    <property type="term" value="F:iron-sulfur cluster binding"/>
    <property type="evidence" value="ECO:0007669"/>
    <property type="project" value="UniProtKB-KW"/>
</dbReference>
<dbReference type="GO" id="GO:0005886">
    <property type="term" value="C:plasma membrane"/>
    <property type="evidence" value="ECO:0007669"/>
    <property type="project" value="TreeGrafter"/>
</dbReference>
<reference evidence="5 6" key="2">
    <citation type="journal article" date="2011" name="J. Bacteriol.">
        <title>Complete genome sequence of the anaerobic, halophilic alkalithermophile Natranaerobius thermophilus JW/NM-WN-LF.</title>
        <authorList>
            <person name="Zhao B."/>
            <person name="Mesbah N.M."/>
            <person name="Dalin E."/>
            <person name="Goodwin L."/>
            <person name="Nolan M."/>
            <person name="Pitluck S."/>
            <person name="Chertkov O."/>
            <person name="Brettin T.S."/>
            <person name="Han J."/>
            <person name="Larimer F.W."/>
            <person name="Land M.L."/>
            <person name="Hauser L."/>
            <person name="Kyrpides N."/>
            <person name="Wiegel J."/>
        </authorList>
    </citation>
    <scope>NUCLEOTIDE SEQUENCE [LARGE SCALE GENOMIC DNA]</scope>
    <source>
        <strain evidence="6">ATCC BAA-1301 / DSM 18059 / JW/NM-WN-LF</strain>
    </source>
</reference>
<dbReference type="Proteomes" id="UP000001683">
    <property type="component" value="Chromosome"/>
</dbReference>
<dbReference type="OrthoDB" id="9794954at2"/>
<keyword evidence="3" id="KW-0411">Iron-sulfur</keyword>
<keyword evidence="1" id="KW-0479">Metal-binding</keyword>
<proteinExistence type="predicted"/>
<dbReference type="eggNOG" id="COG1150">
    <property type="taxonomic scope" value="Bacteria"/>
</dbReference>
<protein>
    <submittedName>
        <fullName evidence="5">Heterodisulfide reductase subunit C-like protein</fullName>
    </submittedName>
</protein>
<dbReference type="InterPro" id="IPR051460">
    <property type="entry name" value="HdrC_iron-sulfur_subunit"/>
</dbReference>
<evidence type="ECO:0000256" key="1">
    <source>
        <dbReference type="ARBA" id="ARBA00022723"/>
    </source>
</evidence>
<name>B2A2B2_NATTJ</name>
<dbReference type="GO" id="GO:0046872">
    <property type="term" value="F:metal ion binding"/>
    <property type="evidence" value="ECO:0007669"/>
    <property type="project" value="UniProtKB-KW"/>
</dbReference>
<organism evidence="5 6">
    <name type="scientific">Natranaerobius thermophilus (strain ATCC BAA-1301 / DSM 18059 / JW/NM-WN-LF)</name>
    <dbReference type="NCBI Taxonomy" id="457570"/>
    <lineage>
        <taxon>Bacteria</taxon>
        <taxon>Bacillati</taxon>
        <taxon>Bacillota</taxon>
        <taxon>Clostridia</taxon>
        <taxon>Natranaerobiales</taxon>
        <taxon>Natranaerobiaceae</taxon>
        <taxon>Natranaerobius</taxon>
    </lineage>
</organism>